<evidence type="ECO:0000313" key="14">
    <source>
        <dbReference type="Proteomes" id="UP000221080"/>
    </source>
</evidence>
<dbReference type="SUPFAM" id="SSF57362">
    <property type="entry name" value="BPTI-like"/>
    <property type="match status" value="1"/>
</dbReference>
<reference evidence="14" key="1">
    <citation type="journal article" date="2016" name="Nat. Commun.">
        <title>The channel catfish genome sequence provides insights into the evolution of scale formation in teleosts.</title>
        <authorList>
            <person name="Liu Z."/>
            <person name="Liu S."/>
            <person name="Yao J."/>
            <person name="Bao L."/>
            <person name="Zhang J."/>
            <person name="Li Y."/>
            <person name="Jiang C."/>
            <person name="Sun L."/>
            <person name="Wang R."/>
            <person name="Zhang Y."/>
            <person name="Zhou T."/>
            <person name="Zeng Q."/>
            <person name="Fu Q."/>
            <person name="Gao S."/>
            <person name="Li N."/>
            <person name="Koren S."/>
            <person name="Jiang Y."/>
            <person name="Zimin A."/>
            <person name="Xu P."/>
            <person name="Phillippy A.M."/>
            <person name="Geng X."/>
            <person name="Song L."/>
            <person name="Sun F."/>
            <person name="Li C."/>
            <person name="Wang X."/>
            <person name="Chen A."/>
            <person name="Jin Y."/>
            <person name="Yuan Z."/>
            <person name="Yang Y."/>
            <person name="Tan S."/>
            <person name="Peatman E."/>
            <person name="Lu J."/>
            <person name="Qin Z."/>
            <person name="Dunham R."/>
            <person name="Li Z."/>
            <person name="Sonstegard T."/>
            <person name="Feng J."/>
            <person name="Danzmann R.G."/>
            <person name="Schroeder S."/>
            <person name="Scheffler B."/>
            <person name="Duke M.V."/>
            <person name="Ballard L."/>
            <person name="Kucuktas H."/>
            <person name="Kaltenboeck L."/>
            <person name="Liu H."/>
            <person name="Armbruster J."/>
            <person name="Xie Y."/>
            <person name="Kirby M.L."/>
            <person name="Tian Y."/>
            <person name="Flanagan M.E."/>
            <person name="Mu W."/>
            <person name="Waldbieser G.C."/>
        </authorList>
    </citation>
    <scope>NUCLEOTIDE SEQUENCE [LARGE SCALE GENOMIC DNA]</scope>
    <source>
        <strain evidence="14">SDA103</strain>
    </source>
</reference>
<dbReference type="InterPro" id="IPR008160">
    <property type="entry name" value="Collagen"/>
</dbReference>
<dbReference type="Gene3D" id="1.20.5.320">
    <property type="entry name" value="6-Phosphogluconate Dehydrogenase, domain 3"/>
    <property type="match status" value="1"/>
</dbReference>
<keyword evidence="7 15" id="KW-0176">Collagen</keyword>
<dbReference type="PROSITE" id="PS51257">
    <property type="entry name" value="PROKAR_LIPOPROTEIN"/>
    <property type="match status" value="1"/>
</dbReference>
<feature type="chain" id="PRO_5039885763" evidence="11">
    <location>
        <begin position="23"/>
        <end position="2733"/>
    </location>
</feature>
<keyword evidence="2" id="KW-0964">Secreted</keyword>
<evidence type="ECO:0000256" key="11">
    <source>
        <dbReference type="SAM" id="SignalP"/>
    </source>
</evidence>
<keyword evidence="9" id="KW-0325">Glycoprotein</keyword>
<dbReference type="Pfam" id="PF00092">
    <property type="entry name" value="VWA"/>
    <property type="match status" value="10"/>
</dbReference>
<evidence type="ECO:0000256" key="10">
    <source>
        <dbReference type="SAM" id="MobiDB-lite"/>
    </source>
</evidence>
<dbReference type="GO" id="GO:0004867">
    <property type="term" value="F:serine-type endopeptidase inhibitor activity"/>
    <property type="evidence" value="ECO:0007669"/>
    <property type="project" value="InterPro"/>
</dbReference>
<dbReference type="FunFam" id="3.40.50.410:FF:000001">
    <property type="entry name" value="Collagen, type XII, alpha 1"/>
    <property type="match status" value="1"/>
</dbReference>
<dbReference type="FunFam" id="3.40.50.410:FF:000004">
    <property type="entry name" value="collagen alpha-6(VI) chain"/>
    <property type="match status" value="6"/>
</dbReference>
<dbReference type="InterPro" id="IPR002035">
    <property type="entry name" value="VWF_A"/>
</dbReference>
<feature type="signal peptide" evidence="11">
    <location>
        <begin position="1"/>
        <end position="22"/>
    </location>
</feature>
<dbReference type="CDD" id="cd01472">
    <property type="entry name" value="vWA_collagen"/>
    <property type="match status" value="5"/>
</dbReference>
<dbReference type="CDD" id="cd22630">
    <property type="entry name" value="Kunitz_collagen_alpha6_VI"/>
    <property type="match status" value="1"/>
</dbReference>
<feature type="compositionally biased region" description="Basic and acidic residues" evidence="10">
    <location>
        <begin position="1868"/>
        <end position="1880"/>
    </location>
</feature>
<evidence type="ECO:0000256" key="7">
    <source>
        <dbReference type="ARBA" id="ARBA00023119"/>
    </source>
</evidence>
<accession>A0A9F7RAQ4</accession>
<feature type="domain" description="VWFA" evidence="12">
    <location>
        <begin position="642"/>
        <end position="821"/>
    </location>
</feature>
<evidence type="ECO:0000256" key="1">
    <source>
        <dbReference type="ARBA" id="ARBA00004498"/>
    </source>
</evidence>
<evidence type="ECO:0000256" key="6">
    <source>
        <dbReference type="ARBA" id="ARBA00022889"/>
    </source>
</evidence>
<sequence length="2733" mass="298675">MGKIKGLLPLFILASCFFVNSAQKTVCTQEALADIVFLVDGSWSIGTENFQKIRDFLLTLVNSFDVSPNKVQIGLVQYSNSPHSEFYFNSFETKQKILDYITNLPYRGGGTKTGLGLNFLLKQHFVKEAGSRAKDGVPQIAVVITDGQSQDNVEPHAQDLKHQGIILYAIGIKDADMEQLKEIATKPHDQHIYSVSDFTALQGISQSFIQVLCTTVEEAKRLVSQVPQGCKANLADIVFLVDSSGSIGDADFLRVKQFLHTFIEGLDIKPNKFRVGVAQFSNDPQQEFLLAAYTGKNDLLEKVDKLTYLKGGTETGKALSFILNNYFTKAAGSRIDQNVPQIAVVITDGGSTDEMKIPAMELRRKGVLIFAIGVGAASITDLQSIANKPYQRFVLSFTDYEELLKARTSAVDKVCISVEAQQQALAPKFADVFVLVDSSIEQTQKVIQLLTRLTNQLNLGSTPNQMALAQFGEEVSVEFRFDAYKTKTEALALIHKFKPRGTGQRKLGKAMDYVRTHLLNTEAGSRIAQGNKQYLLVISKGESDDNILRAVRALKNEEVTLVNFDFSKELTEHTLEFSPAAPGAFGPRGVPPQSIPGSQGVPFVYGAKNKNALEISQDVKTLMETKETVKVTGDCKSAPLADIVFIVDVSDSITVSNFRLVRDFLHRMINGLQIDGSDSVRVGMVLYSDTPTDEFYLNTFDDKEDILQYIKLLPFRGGKSSTSKALKFAREKLFTKETGSRHALGVQQIAVVITEGDSLDNVTYQAMQLRRSGVQVYALGVTKDNVEQLKEIASYPSNRFVFSVESFAKLNTMEKILRKTLCNNVVRSTVDKSVRYTLKQGCIQTEEADIYFLIDHSGSIYPSDFQDMKKFILEFLLMFIIGPKQVRVGVVKFASNPTLEFRLNEYNDRASLERAVDSILQIGGGTQTGQALTFMSPLFKEAEKTRGTKVQEILIVITDGKSQDEVKEPAAQLRAQGVTIYAIGVKDANEQELLEIAADPKRMYFVTNFDALKPLKNEIVTDICSDEACKDMLADIIFLVDGSGSIDPEDFSKMKKFMNTIISKSVIGKDSVRVGVVQFSSDSNAEFPLKEFSDKLQIQQEINKMQQLGGGTMTGAALSTLSEYFDPPEGGRPGTPQILIVITDGESQDAVAEPAQALRNKGITIYSIGVLNANSTQLREISGTQDNVYLERDFDSLDFLHKDILLKICTSVDDCQKSQVADVVFLVDDSSSITHDGFNSMKFFMNSVVNTTQVGKDSVRFGTILYSDTPQTKFPLNQYYSKREVRDAISNLKHLGGNTYTAKALLYSLDYFSGANGGRGAKGVPQMLFVITDGEATDSYDLPEAANKLQKYGVNVYGIGVANAKTSELETITKDKNKVFLVDDFEALKALQQNISSVICNNTKPECQKEAADLVILIDGSESIKQMAWKTMINFMLSLIDNLRIKQDLFRVGVAQFSSNYRKEFYLNAYDDEGDVKRAIQTIMQMKDGTNIGAALNQVQEFFHSSKGSRIQDGISQNLLLITDGESNDDVSDAADKLRGRGIEMFVIGIGDISVPQLNYIAGSPDRVFFVDNFDHLKLNRTTQEVINSICSQPQKQKEGCTVDIGIGFDISHGTSKSLFSGQYKLQAYLPEIIRYISTLHNLCCLPQQPVLQTNIGFRLVSSDGKILHDISFEQYNEGTVKKVMGYNKTQDLAFNTQLLRSFQDKFAASGAGIKVVIIFTDGLDVSFDGLMVASENLMKSGVHALMTVALEGVKSTKDLQKLEFGRGFGSNEPLMIGMQNVASALQKQIDTVASRECCNVMCKCSGHEGMRGPRGPPGTKGFPGRNGHHGFPGEEGGIGERGPPGLNGTQGYPGCQGKRGLKGSRGYRGDTGEDGEHGLDGVNGEHGVTGLAGYPGEPGDLGSAGKKGVRGIPGIQGQKGLRGDPGESGIHSNIRGPKGEIGNPGLPGEPGLDGSPGIPGDTGSPGQKGRRGSAGPTGINGPLGELGSVGAPGPPGSQGTMGPSGVPGQKGIPGFPGPQGPPGEQGLIGSKGSVGPRGQKGQPGEPGIKGAAGPLGPRGLPGNDGPDGYGLSGPKGQKGDPGFPGYSGLQGENGDIGQNGDNGPKGQRGRGGNSGRQGAPGNPGDVGPAGHRGSKGPAGTRAMSTCQLINYVRDNCVCCKDKAACPVYPTELVIGLDMSDDVTPALFDRMRSTLLSLLDSIDITESNCPTGIRVAVVSYSSNTKYLIRFSDHRHKKNLIEAVKNIPLERTSNRRNIGAAMRFVGRNVLKRIRQGALIRKVAIFLSGGQSQDVTSITTAVLEYKALDINLGVIGFRDTPNVQRAFEADETGSFINVLERSETQSAALEKIQRCIICFDPCNPARDCPSPSEMIIPEQVNMDLALLVDGSRSIQADQYEGVKQVLGTVLDQLVVSRQPSKADRQARVALYQQSSSYREAQAPVKQIFTFQQFQDRNLMKQSIFENLQQTGGYSRLGHAIEFVIMQGLLTVSKPRKNKMVLLVVGGETEYSDRAKLDFISMKAKCQGVVLFTLIVGDHFNSTQVEELASFPTEQHIVHLGHVKQGEQEYTRRFIRTFLHILSREMNTYPAPLLRQQCEDSQQQQGQVNVPDVFEAAKRPPIHRFPLPIFTYSENTETEEFQEKEEYILYTEQRGPQMKCKNGDLLTSGRGDSSDTDVCFLKKDDGPCRTYVLKWYYDQEKNRCIQFWYGGCDGNLNRFDSQKDCEACCVELPIVQ</sequence>
<dbReference type="GO" id="GO:0007155">
    <property type="term" value="P:cell adhesion"/>
    <property type="evidence" value="ECO:0007669"/>
    <property type="project" value="UniProtKB-KW"/>
</dbReference>
<dbReference type="SUPFAM" id="SSF53300">
    <property type="entry name" value="vWA-like"/>
    <property type="match status" value="11"/>
</dbReference>
<feature type="region of interest" description="Disordered" evidence="10">
    <location>
        <begin position="1809"/>
        <end position="2141"/>
    </location>
</feature>
<keyword evidence="3" id="KW-0272">Extracellular matrix</keyword>
<evidence type="ECO:0000256" key="3">
    <source>
        <dbReference type="ARBA" id="ARBA00022530"/>
    </source>
</evidence>
<reference evidence="15" key="2">
    <citation type="submission" date="2025-08" db="UniProtKB">
        <authorList>
            <consortium name="RefSeq"/>
        </authorList>
    </citation>
    <scope>IDENTIFICATION</scope>
    <source>
        <tissue evidence="15">Blood</tissue>
    </source>
</reference>
<organism evidence="14 15">
    <name type="scientific">Ictalurus punctatus</name>
    <name type="common">Channel catfish</name>
    <name type="synonym">Silurus punctatus</name>
    <dbReference type="NCBI Taxonomy" id="7998"/>
    <lineage>
        <taxon>Eukaryota</taxon>
        <taxon>Metazoa</taxon>
        <taxon>Chordata</taxon>
        <taxon>Craniata</taxon>
        <taxon>Vertebrata</taxon>
        <taxon>Euteleostomi</taxon>
        <taxon>Actinopterygii</taxon>
        <taxon>Neopterygii</taxon>
        <taxon>Teleostei</taxon>
        <taxon>Ostariophysi</taxon>
        <taxon>Siluriformes</taxon>
        <taxon>Ictaluridae</taxon>
        <taxon>Ictalurus</taxon>
    </lineage>
</organism>
<protein>
    <submittedName>
        <fullName evidence="15">Collagen alpha-6(VI) chain isoform X2</fullName>
    </submittedName>
</protein>
<feature type="domain" description="VWFA" evidence="12">
    <location>
        <begin position="849"/>
        <end position="1019"/>
    </location>
</feature>
<evidence type="ECO:0000256" key="2">
    <source>
        <dbReference type="ARBA" id="ARBA00022525"/>
    </source>
</evidence>
<dbReference type="Pfam" id="PF00014">
    <property type="entry name" value="Kunitz_BPTI"/>
    <property type="match status" value="1"/>
</dbReference>
<evidence type="ECO:0000256" key="4">
    <source>
        <dbReference type="ARBA" id="ARBA00022729"/>
    </source>
</evidence>
<name>A0A9F7RAQ4_ICTPU</name>
<dbReference type="RefSeq" id="XP_053539320.1">
    <property type="nucleotide sequence ID" value="XM_053683345.1"/>
</dbReference>
<dbReference type="PANTHER" id="PTHR24020">
    <property type="entry name" value="COLLAGEN ALPHA"/>
    <property type="match status" value="1"/>
</dbReference>
<feature type="compositionally biased region" description="Low complexity" evidence="10">
    <location>
        <begin position="2052"/>
        <end position="2065"/>
    </location>
</feature>
<dbReference type="FunFam" id="4.10.410.10:FF:000020">
    <property type="entry name" value="Collagen, type VI, alpha 3"/>
    <property type="match status" value="1"/>
</dbReference>
<proteinExistence type="predicted"/>
<dbReference type="FunFam" id="3.40.50.410:FF:000021">
    <property type="entry name" value="Collagen, type VI, alpha 3"/>
    <property type="match status" value="1"/>
</dbReference>
<dbReference type="Pfam" id="PF01391">
    <property type="entry name" value="Collagen"/>
    <property type="match status" value="2"/>
</dbReference>
<dbReference type="PROSITE" id="PS00280">
    <property type="entry name" value="BPTI_KUNITZ_1"/>
    <property type="match status" value="1"/>
</dbReference>
<feature type="domain" description="VWFA" evidence="12">
    <location>
        <begin position="431"/>
        <end position="622"/>
    </location>
</feature>
<dbReference type="GO" id="GO:0005581">
    <property type="term" value="C:collagen trimer"/>
    <property type="evidence" value="ECO:0007669"/>
    <property type="project" value="UniProtKB-KW"/>
</dbReference>
<dbReference type="PRINTS" id="PR00453">
    <property type="entry name" value="VWFADOMAIN"/>
</dbReference>
<keyword evidence="6" id="KW-0130">Cell adhesion</keyword>
<keyword evidence="14" id="KW-1185">Reference proteome</keyword>
<gene>
    <name evidence="15" type="primary">LOC108270926</name>
</gene>
<dbReference type="InterPro" id="IPR036465">
    <property type="entry name" value="vWFA_dom_sf"/>
</dbReference>
<feature type="domain" description="VWFA" evidence="12">
    <location>
        <begin position="1222"/>
        <end position="1395"/>
    </location>
</feature>
<dbReference type="Proteomes" id="UP000221080">
    <property type="component" value="Chromosome 1"/>
</dbReference>
<dbReference type="InterPro" id="IPR036880">
    <property type="entry name" value="Kunitz_BPTI_sf"/>
</dbReference>
<evidence type="ECO:0000256" key="5">
    <source>
        <dbReference type="ARBA" id="ARBA00022737"/>
    </source>
</evidence>
<feature type="domain" description="VWFA" evidence="12">
    <location>
        <begin position="1413"/>
        <end position="1590"/>
    </location>
</feature>
<keyword evidence="5" id="KW-0677">Repeat</keyword>
<evidence type="ECO:0000259" key="12">
    <source>
        <dbReference type="PROSITE" id="PS50234"/>
    </source>
</evidence>
<dbReference type="PRINTS" id="PR00759">
    <property type="entry name" value="BASICPTASE"/>
</dbReference>
<feature type="domain" description="VWFA" evidence="12">
    <location>
        <begin position="34"/>
        <end position="212"/>
    </location>
</feature>
<keyword evidence="8" id="KW-1015">Disulfide bond</keyword>
<feature type="domain" description="VWFA" evidence="12">
    <location>
        <begin position="1035"/>
        <end position="1204"/>
    </location>
</feature>
<dbReference type="Gene3D" id="3.40.50.410">
    <property type="entry name" value="von Willebrand factor, type A domain"/>
    <property type="match status" value="10"/>
</dbReference>
<dbReference type="PROSITE" id="PS50234">
    <property type="entry name" value="VWFA"/>
    <property type="match status" value="10"/>
</dbReference>
<feature type="domain" description="BPTI/Kunitz inhibitor" evidence="13">
    <location>
        <begin position="2676"/>
        <end position="2726"/>
    </location>
</feature>
<comment type="subcellular location">
    <subcellularLocation>
        <location evidence="1">Secreted</location>
        <location evidence="1">Extracellular space</location>
        <location evidence="1">Extracellular matrix</location>
    </subcellularLocation>
</comment>
<evidence type="ECO:0000259" key="13">
    <source>
        <dbReference type="PROSITE" id="PS50279"/>
    </source>
</evidence>
<evidence type="ECO:0000256" key="9">
    <source>
        <dbReference type="ARBA" id="ARBA00023180"/>
    </source>
</evidence>
<dbReference type="PROSITE" id="PS50279">
    <property type="entry name" value="BPTI_KUNITZ_2"/>
    <property type="match status" value="1"/>
</dbReference>
<feature type="compositionally biased region" description="Gly residues" evidence="10">
    <location>
        <begin position="1834"/>
        <end position="1843"/>
    </location>
</feature>
<dbReference type="GeneID" id="108270926"/>
<dbReference type="CDD" id="cd01450">
    <property type="entry name" value="vWFA_subfamily_ECM"/>
    <property type="match status" value="2"/>
</dbReference>
<dbReference type="InterPro" id="IPR020901">
    <property type="entry name" value="Prtase_inh_Kunz-CS"/>
</dbReference>
<dbReference type="InterPro" id="IPR050525">
    <property type="entry name" value="ECM_Assembly_Org"/>
</dbReference>
<dbReference type="PANTHER" id="PTHR24020:SF86">
    <property type="entry name" value="COLLAGEN, TYPE VI, ALPHA 4"/>
    <property type="match status" value="1"/>
</dbReference>
<dbReference type="SMART" id="SM00327">
    <property type="entry name" value="VWA"/>
    <property type="match status" value="11"/>
</dbReference>
<feature type="domain" description="VWFA" evidence="12">
    <location>
        <begin position="2381"/>
        <end position="2579"/>
    </location>
</feature>
<feature type="domain" description="VWFA" evidence="12">
    <location>
        <begin position="236"/>
        <end position="414"/>
    </location>
</feature>
<dbReference type="InterPro" id="IPR002223">
    <property type="entry name" value="Kunitz_BPTI"/>
</dbReference>
<evidence type="ECO:0000256" key="8">
    <source>
        <dbReference type="ARBA" id="ARBA00023157"/>
    </source>
</evidence>
<keyword evidence="4 11" id="KW-0732">Signal</keyword>
<feature type="domain" description="VWFA" evidence="12">
    <location>
        <begin position="2172"/>
        <end position="2354"/>
    </location>
</feature>
<dbReference type="SMART" id="SM00131">
    <property type="entry name" value="KU"/>
    <property type="match status" value="1"/>
</dbReference>
<dbReference type="Gene3D" id="4.10.410.10">
    <property type="entry name" value="Pancreatic trypsin inhibitor Kunitz domain"/>
    <property type="match status" value="1"/>
</dbReference>
<evidence type="ECO:0000313" key="15">
    <source>
        <dbReference type="RefSeq" id="XP_053539320.1"/>
    </source>
</evidence>